<keyword evidence="2" id="KW-0843">Virulence</keyword>
<evidence type="ECO:0000256" key="1">
    <source>
        <dbReference type="ARBA" id="ARBA00022669"/>
    </source>
</evidence>
<reference evidence="5 6" key="1">
    <citation type="submission" date="2024-06" db="EMBL/GenBank/DDBJ databases">
        <title>A chromosome level genome sequence of Diviner's sage (Salvia divinorum).</title>
        <authorList>
            <person name="Ford S.A."/>
            <person name="Ro D.-K."/>
            <person name="Ness R.W."/>
            <person name="Phillips M.A."/>
        </authorList>
    </citation>
    <scope>NUCLEOTIDE SEQUENCE [LARGE SCALE GENOMIC DNA]</scope>
    <source>
        <strain evidence="5">SAF-2024a</strain>
        <tissue evidence="5">Leaf</tissue>
    </source>
</reference>
<sequence length="99" mass="10813">MANYAKAKAFLSIAAILLALVIVHVAESRALPKSGSDHRSKRKPILLCTEVYGAVDGDTCFSITKSFNLTSDFFTTMNPNLDCDKIFISQWLCVNGLAL</sequence>
<dbReference type="CDD" id="cd00118">
    <property type="entry name" value="LysM"/>
    <property type="match status" value="1"/>
</dbReference>
<gene>
    <name evidence="5" type="ORF">AAHA92_10893</name>
</gene>
<organism evidence="5 6">
    <name type="scientific">Salvia divinorum</name>
    <name type="common">Maria pastora</name>
    <name type="synonym">Diviner's sage</name>
    <dbReference type="NCBI Taxonomy" id="28513"/>
    <lineage>
        <taxon>Eukaryota</taxon>
        <taxon>Viridiplantae</taxon>
        <taxon>Streptophyta</taxon>
        <taxon>Embryophyta</taxon>
        <taxon>Tracheophyta</taxon>
        <taxon>Spermatophyta</taxon>
        <taxon>Magnoliopsida</taxon>
        <taxon>eudicotyledons</taxon>
        <taxon>Gunneridae</taxon>
        <taxon>Pentapetalae</taxon>
        <taxon>asterids</taxon>
        <taxon>lamiids</taxon>
        <taxon>Lamiales</taxon>
        <taxon>Lamiaceae</taxon>
        <taxon>Nepetoideae</taxon>
        <taxon>Mentheae</taxon>
        <taxon>Salviinae</taxon>
        <taxon>Salvia</taxon>
        <taxon>Salvia subgen. Calosphace</taxon>
    </lineage>
</organism>
<dbReference type="Gene3D" id="3.10.350.10">
    <property type="entry name" value="LysM domain"/>
    <property type="match status" value="1"/>
</dbReference>
<evidence type="ECO:0000256" key="2">
    <source>
        <dbReference type="ARBA" id="ARBA00023026"/>
    </source>
</evidence>
<name>A0ABD1I080_SALDI</name>
<keyword evidence="1" id="KW-0147">Chitin-binding</keyword>
<proteinExistence type="predicted"/>
<dbReference type="GO" id="GO:0008061">
    <property type="term" value="F:chitin binding"/>
    <property type="evidence" value="ECO:0007669"/>
    <property type="project" value="UniProtKB-KW"/>
</dbReference>
<evidence type="ECO:0000259" key="4">
    <source>
        <dbReference type="PROSITE" id="PS51782"/>
    </source>
</evidence>
<feature type="signal peptide" evidence="3">
    <location>
        <begin position="1"/>
        <end position="28"/>
    </location>
</feature>
<dbReference type="SUPFAM" id="SSF54106">
    <property type="entry name" value="LysM domain"/>
    <property type="match status" value="1"/>
</dbReference>
<comment type="caution">
    <text evidence="5">The sequence shown here is derived from an EMBL/GenBank/DDBJ whole genome shotgun (WGS) entry which is preliminary data.</text>
</comment>
<evidence type="ECO:0000256" key="3">
    <source>
        <dbReference type="SAM" id="SignalP"/>
    </source>
</evidence>
<dbReference type="PANTHER" id="PTHR34997">
    <property type="entry name" value="AM15"/>
    <property type="match status" value="1"/>
</dbReference>
<dbReference type="InterPro" id="IPR018392">
    <property type="entry name" value="LysM"/>
</dbReference>
<keyword evidence="3" id="KW-0732">Signal</keyword>
<dbReference type="Proteomes" id="UP001567538">
    <property type="component" value="Unassembled WGS sequence"/>
</dbReference>
<protein>
    <recommendedName>
        <fullName evidence="4">LysM domain-containing protein</fullName>
    </recommendedName>
</protein>
<dbReference type="InterPro" id="IPR036779">
    <property type="entry name" value="LysM_dom_sf"/>
</dbReference>
<dbReference type="AlphaFoldDB" id="A0ABD1I080"/>
<dbReference type="PROSITE" id="PS51782">
    <property type="entry name" value="LYSM"/>
    <property type="match status" value="1"/>
</dbReference>
<evidence type="ECO:0000313" key="6">
    <source>
        <dbReference type="Proteomes" id="UP001567538"/>
    </source>
</evidence>
<dbReference type="Pfam" id="PF01476">
    <property type="entry name" value="LysM"/>
    <property type="match status" value="1"/>
</dbReference>
<keyword evidence="6" id="KW-1185">Reference proteome</keyword>
<evidence type="ECO:0000313" key="5">
    <source>
        <dbReference type="EMBL" id="KAL1560711.1"/>
    </source>
</evidence>
<feature type="domain" description="LysM" evidence="4">
    <location>
        <begin position="50"/>
        <end position="94"/>
    </location>
</feature>
<feature type="chain" id="PRO_5044835920" description="LysM domain-containing protein" evidence="3">
    <location>
        <begin position="29"/>
        <end position="99"/>
    </location>
</feature>
<dbReference type="PANTHER" id="PTHR34997:SF1">
    <property type="entry name" value="PEPTIDOGLYCAN-BINDING LYSIN DOMAIN"/>
    <property type="match status" value="1"/>
</dbReference>
<accession>A0ABD1I080</accession>
<dbReference type="InterPro" id="IPR052210">
    <property type="entry name" value="LysM1-like"/>
</dbReference>
<dbReference type="EMBL" id="JBEAFC010000004">
    <property type="protein sequence ID" value="KAL1560711.1"/>
    <property type="molecule type" value="Genomic_DNA"/>
</dbReference>